<feature type="transmembrane region" description="Helical" evidence="7">
    <location>
        <begin position="133"/>
        <end position="156"/>
    </location>
</feature>
<dbReference type="STRING" id="157838.AN964_02275"/>
<comment type="similarity">
    <text evidence="7">Belongs to the binding-protein-dependent transport system permease family.</text>
</comment>
<proteinExistence type="inferred from homology"/>
<keyword evidence="5 7" id="KW-1133">Transmembrane helix</keyword>
<feature type="transmembrane region" description="Helical" evidence="7">
    <location>
        <begin position="272"/>
        <end position="295"/>
    </location>
</feature>
<evidence type="ECO:0000256" key="3">
    <source>
        <dbReference type="ARBA" id="ARBA00022475"/>
    </source>
</evidence>
<dbReference type="Proteomes" id="UP000051888">
    <property type="component" value="Unassembled WGS sequence"/>
</dbReference>
<evidence type="ECO:0000313" key="10">
    <source>
        <dbReference type="Proteomes" id="UP000051888"/>
    </source>
</evidence>
<evidence type="ECO:0000256" key="6">
    <source>
        <dbReference type="ARBA" id="ARBA00023136"/>
    </source>
</evidence>
<evidence type="ECO:0000256" key="2">
    <source>
        <dbReference type="ARBA" id="ARBA00022448"/>
    </source>
</evidence>
<dbReference type="OrthoDB" id="9773683at2"/>
<feature type="domain" description="ABC transmembrane type-1" evidence="8">
    <location>
        <begin position="94"/>
        <end position="295"/>
    </location>
</feature>
<dbReference type="CDD" id="cd06261">
    <property type="entry name" value="TM_PBP2"/>
    <property type="match status" value="1"/>
</dbReference>
<evidence type="ECO:0000256" key="7">
    <source>
        <dbReference type="RuleBase" id="RU363032"/>
    </source>
</evidence>
<accession>A0A0Q3TFS7</accession>
<evidence type="ECO:0000313" key="9">
    <source>
        <dbReference type="EMBL" id="KQL52481.1"/>
    </source>
</evidence>
<dbReference type="RefSeq" id="WP_055738167.1">
    <property type="nucleotide sequence ID" value="NZ_JAAIWL010000007.1"/>
</dbReference>
<dbReference type="PANTHER" id="PTHR30465:SF93">
    <property type="entry name" value="OLIGOPEPTIDE TRANSPORT SYSTEM PERMEASE PROTEIN OPPB"/>
    <property type="match status" value="1"/>
</dbReference>
<organism evidence="9 10">
    <name type="scientific">Heyndrickxia shackletonii</name>
    <dbReference type="NCBI Taxonomy" id="157838"/>
    <lineage>
        <taxon>Bacteria</taxon>
        <taxon>Bacillati</taxon>
        <taxon>Bacillota</taxon>
        <taxon>Bacilli</taxon>
        <taxon>Bacillales</taxon>
        <taxon>Bacillaceae</taxon>
        <taxon>Heyndrickxia</taxon>
    </lineage>
</organism>
<dbReference type="InterPro" id="IPR000515">
    <property type="entry name" value="MetI-like"/>
</dbReference>
<dbReference type="PATRIC" id="fig|157838.3.peg.504"/>
<evidence type="ECO:0000256" key="5">
    <source>
        <dbReference type="ARBA" id="ARBA00022989"/>
    </source>
</evidence>
<feature type="transmembrane region" description="Helical" evidence="7">
    <location>
        <begin position="9"/>
        <end position="30"/>
    </location>
</feature>
<keyword evidence="3" id="KW-1003">Cell membrane</keyword>
<dbReference type="GO" id="GO:0005886">
    <property type="term" value="C:plasma membrane"/>
    <property type="evidence" value="ECO:0007669"/>
    <property type="project" value="UniProtKB-SubCell"/>
</dbReference>
<dbReference type="AlphaFoldDB" id="A0A0Q3TFS7"/>
<evidence type="ECO:0000259" key="8">
    <source>
        <dbReference type="PROSITE" id="PS50928"/>
    </source>
</evidence>
<sequence>MLRYTLKRFFWALVTIWAIITLTFIIMHSIPGNPFAKEGSMPKAVYDNLQHHYNLDKPKIVQYGLYLKSLIHLDFGPSMKSQSITVNDYIKNGFPVSLHLGLQAMVIAICFGLIFGVIASLNKNRWPDYLSMILAIIGISVPSFILATFLINYFAVKWPIFPVATWTSWSHTVLPSLSLATMPMAYIARLMRSSMIEVLSQDYILTAQAKGLGRSVVIIKHAIRNAILPVVTVLGILIANIVTGSFIIENIFGIPGMGEMFVRGISNRDYPVILGSTVFYSVILILLIFIVDVAYTWIDPRIKVTGESK</sequence>
<feature type="transmembrane region" description="Helical" evidence="7">
    <location>
        <begin position="168"/>
        <end position="188"/>
    </location>
</feature>
<comment type="caution">
    <text evidence="9">The sequence shown here is derived from an EMBL/GenBank/DDBJ whole genome shotgun (WGS) entry which is preliminary data.</text>
</comment>
<feature type="transmembrane region" description="Helical" evidence="7">
    <location>
        <begin position="100"/>
        <end position="121"/>
    </location>
</feature>
<keyword evidence="10" id="KW-1185">Reference proteome</keyword>
<reference evidence="9 10" key="1">
    <citation type="submission" date="2015-09" db="EMBL/GenBank/DDBJ databases">
        <title>Genome sequencing project for genomic taxonomy and phylogenomics of Bacillus-like bacteria.</title>
        <authorList>
            <person name="Liu B."/>
            <person name="Wang J."/>
            <person name="Zhu Y."/>
            <person name="Liu G."/>
            <person name="Chen Q."/>
            <person name="Chen Z."/>
            <person name="Lan J."/>
            <person name="Che J."/>
            <person name="Ge C."/>
            <person name="Shi H."/>
            <person name="Pan Z."/>
            <person name="Liu X."/>
        </authorList>
    </citation>
    <scope>NUCLEOTIDE SEQUENCE [LARGE SCALE GENOMIC DNA]</scope>
    <source>
        <strain evidence="9 10">LMG 18435</strain>
    </source>
</reference>
<keyword evidence="4 7" id="KW-0812">Transmembrane</keyword>
<evidence type="ECO:0000256" key="4">
    <source>
        <dbReference type="ARBA" id="ARBA00022692"/>
    </source>
</evidence>
<dbReference type="Gene3D" id="1.10.3720.10">
    <property type="entry name" value="MetI-like"/>
    <property type="match status" value="1"/>
</dbReference>
<protein>
    <submittedName>
        <fullName evidence="9">Peptide ABC transporter permease</fullName>
    </submittedName>
</protein>
<dbReference type="EMBL" id="LJJC01000004">
    <property type="protein sequence ID" value="KQL52481.1"/>
    <property type="molecule type" value="Genomic_DNA"/>
</dbReference>
<dbReference type="PANTHER" id="PTHR30465">
    <property type="entry name" value="INNER MEMBRANE ABC TRANSPORTER"/>
    <property type="match status" value="1"/>
</dbReference>
<gene>
    <name evidence="9" type="ORF">AN964_02275</name>
</gene>
<keyword evidence="2 7" id="KW-0813">Transport</keyword>
<dbReference type="GO" id="GO:0055085">
    <property type="term" value="P:transmembrane transport"/>
    <property type="evidence" value="ECO:0007669"/>
    <property type="project" value="InterPro"/>
</dbReference>
<evidence type="ECO:0000256" key="1">
    <source>
        <dbReference type="ARBA" id="ARBA00004651"/>
    </source>
</evidence>
<feature type="transmembrane region" description="Helical" evidence="7">
    <location>
        <begin position="226"/>
        <end position="252"/>
    </location>
</feature>
<keyword evidence="6 7" id="KW-0472">Membrane</keyword>
<dbReference type="Pfam" id="PF00528">
    <property type="entry name" value="BPD_transp_1"/>
    <property type="match status" value="1"/>
</dbReference>
<comment type="subcellular location">
    <subcellularLocation>
        <location evidence="1 7">Cell membrane</location>
        <topology evidence="1 7">Multi-pass membrane protein</topology>
    </subcellularLocation>
</comment>
<name>A0A0Q3TFS7_9BACI</name>
<dbReference type="InterPro" id="IPR035906">
    <property type="entry name" value="MetI-like_sf"/>
</dbReference>
<dbReference type="SUPFAM" id="SSF161098">
    <property type="entry name" value="MetI-like"/>
    <property type="match status" value="1"/>
</dbReference>
<dbReference type="PROSITE" id="PS50928">
    <property type="entry name" value="ABC_TM1"/>
    <property type="match status" value="1"/>
</dbReference>